<feature type="domain" description="Proteasome alpha-type subunits" evidence="5">
    <location>
        <begin position="3"/>
        <end position="25"/>
    </location>
</feature>
<dbReference type="Pfam" id="PF00227">
    <property type="entry name" value="Proteasome"/>
    <property type="match status" value="1"/>
</dbReference>
<evidence type="ECO:0000313" key="7">
    <source>
        <dbReference type="Proteomes" id="UP001162131"/>
    </source>
</evidence>
<comment type="caution">
    <text evidence="6">The sequence shown here is derived from an EMBL/GenBank/DDBJ whole genome shotgun (WGS) entry which is preliminary data.</text>
</comment>
<dbReference type="AlphaFoldDB" id="A0AAU9K4X0"/>
<dbReference type="InterPro" id="IPR000426">
    <property type="entry name" value="Proteasome_asu_N"/>
</dbReference>
<evidence type="ECO:0000256" key="4">
    <source>
        <dbReference type="RuleBase" id="RU000551"/>
    </source>
</evidence>
<dbReference type="PROSITE" id="PS51475">
    <property type="entry name" value="PROTEASOME_ALPHA_2"/>
    <property type="match status" value="1"/>
</dbReference>
<keyword evidence="4" id="KW-0539">Nucleus</keyword>
<dbReference type="GO" id="GO:0019773">
    <property type="term" value="C:proteasome core complex, alpha-subunit complex"/>
    <property type="evidence" value="ECO:0007669"/>
    <property type="project" value="UniProtKB-UniRule"/>
</dbReference>
<dbReference type="InterPro" id="IPR029055">
    <property type="entry name" value="Ntn_hydrolases_N"/>
</dbReference>
<dbReference type="Proteomes" id="UP001162131">
    <property type="component" value="Unassembled WGS sequence"/>
</dbReference>
<comment type="subunit">
    <text evidence="4">The 26S proteasome consists of a 20S proteasome core and two 19S regulatory subunits.</text>
</comment>
<keyword evidence="2 3" id="KW-0647">Proteasome</keyword>
<dbReference type="SUPFAM" id="SSF56235">
    <property type="entry name" value="N-terminal nucleophile aminohydrolases (Ntn hydrolases)"/>
    <property type="match status" value="1"/>
</dbReference>
<accession>A0AAU9K4X0</accession>
<dbReference type="InterPro" id="IPR023332">
    <property type="entry name" value="Proteasome_alpha-type"/>
</dbReference>
<gene>
    <name evidence="6" type="ORF">BSTOLATCC_MIC47854</name>
</gene>
<dbReference type="CDD" id="cd03755">
    <property type="entry name" value="proteasome_alpha_type_7"/>
    <property type="match status" value="1"/>
</dbReference>
<dbReference type="InterPro" id="IPR001353">
    <property type="entry name" value="Proteasome_sua/b"/>
</dbReference>
<dbReference type="InterPro" id="IPR050115">
    <property type="entry name" value="Proteasome_alpha"/>
</dbReference>
<comment type="similarity">
    <text evidence="3 4">Belongs to the peptidase T1A family.</text>
</comment>
<evidence type="ECO:0000256" key="1">
    <source>
        <dbReference type="ARBA" id="ARBA00022490"/>
    </source>
</evidence>
<dbReference type="FunFam" id="3.60.20.10:FF:000004">
    <property type="entry name" value="Proteasome subunit alpha type-4"/>
    <property type="match status" value="1"/>
</dbReference>
<dbReference type="Gene3D" id="3.60.20.10">
    <property type="entry name" value="Glutamine Phosphoribosylpyrophosphate, subunit 1, domain 1"/>
    <property type="match status" value="1"/>
</dbReference>
<comment type="subcellular location">
    <subcellularLocation>
        <location evidence="4">Cytoplasm</location>
    </subcellularLocation>
    <subcellularLocation>
        <location evidence="4">Nucleus</location>
    </subcellularLocation>
</comment>
<sequence length="233" mass="25656">MSYDTAITIFSPDGHLFQVEYAMEAVRKGRCAVGVQGVDCIVLAVERKAAAKLQDTRTVKKIHVLDEGIALAFAGLTADARVLCDKARVECQSFRLTMEDPPSAEYIARHIARTQQEYTQKGGVRPYGVSTLVVGFGRAGEPKLFMTEPSGSFSAWKAQAIGKNSKNVVEFLEKNYQENQSMDQTLKLAIKGLLEVVESGSRNIEVAVMQRAGLQLLEDENVQKLIQEIESEA</sequence>
<proteinExistence type="inferred from homology"/>
<evidence type="ECO:0000256" key="2">
    <source>
        <dbReference type="ARBA" id="ARBA00022942"/>
    </source>
</evidence>
<dbReference type="EMBL" id="CAJZBQ010000047">
    <property type="protein sequence ID" value="CAG9329018.1"/>
    <property type="molecule type" value="Genomic_DNA"/>
</dbReference>
<name>A0AAU9K4X0_9CILI</name>
<dbReference type="GO" id="GO:0005634">
    <property type="term" value="C:nucleus"/>
    <property type="evidence" value="ECO:0007669"/>
    <property type="project" value="UniProtKB-SubCell"/>
</dbReference>
<dbReference type="SMART" id="SM00948">
    <property type="entry name" value="Proteasome_A_N"/>
    <property type="match status" value="1"/>
</dbReference>
<organism evidence="6 7">
    <name type="scientific">Blepharisma stoltei</name>
    <dbReference type="NCBI Taxonomy" id="1481888"/>
    <lineage>
        <taxon>Eukaryota</taxon>
        <taxon>Sar</taxon>
        <taxon>Alveolata</taxon>
        <taxon>Ciliophora</taxon>
        <taxon>Postciliodesmatophora</taxon>
        <taxon>Heterotrichea</taxon>
        <taxon>Heterotrichida</taxon>
        <taxon>Blepharismidae</taxon>
        <taxon>Blepharisma</taxon>
    </lineage>
</organism>
<evidence type="ECO:0000259" key="5">
    <source>
        <dbReference type="PROSITE" id="PS00388"/>
    </source>
</evidence>
<evidence type="ECO:0000313" key="6">
    <source>
        <dbReference type="EMBL" id="CAG9329018.1"/>
    </source>
</evidence>
<dbReference type="PANTHER" id="PTHR11599">
    <property type="entry name" value="PROTEASOME SUBUNIT ALPHA/BETA"/>
    <property type="match status" value="1"/>
</dbReference>
<dbReference type="GO" id="GO:0005737">
    <property type="term" value="C:cytoplasm"/>
    <property type="evidence" value="ECO:0007669"/>
    <property type="project" value="UniProtKB-SubCell"/>
</dbReference>
<protein>
    <recommendedName>
        <fullName evidence="4">Proteasome subunit alpha type</fullName>
    </recommendedName>
</protein>
<dbReference type="PROSITE" id="PS00388">
    <property type="entry name" value="PROTEASOME_ALPHA_1"/>
    <property type="match status" value="1"/>
</dbReference>
<reference evidence="6" key="1">
    <citation type="submission" date="2021-09" db="EMBL/GenBank/DDBJ databases">
        <authorList>
            <consortium name="AG Swart"/>
            <person name="Singh M."/>
            <person name="Singh A."/>
            <person name="Seah K."/>
            <person name="Emmerich C."/>
        </authorList>
    </citation>
    <scope>NUCLEOTIDE SEQUENCE</scope>
    <source>
        <strain evidence="6">ATCC30299</strain>
    </source>
</reference>
<evidence type="ECO:0000256" key="3">
    <source>
        <dbReference type="PROSITE-ProRule" id="PRU00808"/>
    </source>
</evidence>
<dbReference type="GO" id="GO:0006511">
    <property type="term" value="P:ubiquitin-dependent protein catabolic process"/>
    <property type="evidence" value="ECO:0007669"/>
    <property type="project" value="InterPro"/>
</dbReference>
<keyword evidence="1 4" id="KW-0963">Cytoplasm</keyword>
<dbReference type="Pfam" id="PF10584">
    <property type="entry name" value="Proteasome_A_N"/>
    <property type="match status" value="1"/>
</dbReference>
<dbReference type="NCBIfam" id="NF003075">
    <property type="entry name" value="PRK03996.1"/>
    <property type="match status" value="1"/>
</dbReference>
<keyword evidence="7" id="KW-1185">Reference proteome</keyword>